<organism evidence="2 3">
    <name type="scientific">Streptomyces graminearus</name>
    <dbReference type="NCBI Taxonomy" id="284030"/>
    <lineage>
        <taxon>Bacteria</taxon>
        <taxon>Bacillati</taxon>
        <taxon>Actinomycetota</taxon>
        <taxon>Actinomycetes</taxon>
        <taxon>Kitasatosporales</taxon>
        <taxon>Streptomycetaceae</taxon>
        <taxon>Streptomyces</taxon>
    </lineage>
</organism>
<gene>
    <name evidence="2" type="ORF">GCM10010422_38190</name>
</gene>
<evidence type="ECO:0000256" key="1">
    <source>
        <dbReference type="SAM" id="MobiDB-lite"/>
    </source>
</evidence>
<protein>
    <submittedName>
        <fullName evidence="2">Uncharacterized protein</fullName>
    </submittedName>
</protein>
<proteinExistence type="predicted"/>
<name>A0ABP5Z4D5_9ACTN</name>
<dbReference type="Proteomes" id="UP001501721">
    <property type="component" value="Unassembled WGS sequence"/>
</dbReference>
<comment type="caution">
    <text evidence="2">The sequence shown here is derived from an EMBL/GenBank/DDBJ whole genome shotgun (WGS) entry which is preliminary data.</text>
</comment>
<evidence type="ECO:0000313" key="3">
    <source>
        <dbReference type="Proteomes" id="UP001501721"/>
    </source>
</evidence>
<dbReference type="SUPFAM" id="SSF56973">
    <property type="entry name" value="Aerolisin/ETX pore-forming domain"/>
    <property type="match status" value="1"/>
</dbReference>
<accession>A0ABP5Z4D5</accession>
<dbReference type="InterPro" id="IPR004991">
    <property type="entry name" value="Aerolysin-like"/>
</dbReference>
<dbReference type="Pfam" id="PF03318">
    <property type="entry name" value="ETX_MTX2"/>
    <property type="match status" value="1"/>
</dbReference>
<reference evidence="3" key="1">
    <citation type="journal article" date="2019" name="Int. J. Syst. Evol. Microbiol.">
        <title>The Global Catalogue of Microorganisms (GCM) 10K type strain sequencing project: providing services to taxonomists for standard genome sequencing and annotation.</title>
        <authorList>
            <consortium name="The Broad Institute Genomics Platform"/>
            <consortium name="The Broad Institute Genome Sequencing Center for Infectious Disease"/>
            <person name="Wu L."/>
            <person name="Ma J."/>
        </authorList>
    </citation>
    <scope>NUCLEOTIDE SEQUENCE [LARGE SCALE GENOMIC DNA]</scope>
    <source>
        <strain evidence="3">JCM 6923</strain>
    </source>
</reference>
<dbReference type="RefSeq" id="WP_346075646.1">
    <property type="nucleotide sequence ID" value="NZ_BAAATL010000016.1"/>
</dbReference>
<evidence type="ECO:0000313" key="2">
    <source>
        <dbReference type="EMBL" id="GAA2488376.1"/>
    </source>
</evidence>
<sequence length="270" mass="29628">MSYRNGSDVEQSVTYETSEEVSTTTTATVEQSVEREAKVEFTLKFPSESGITAGVSVKSARTDVNSTAKSVTNVRRISLPVRVPPHQVISAQAFATKKTQKVTWTARLAVLGEWQSEMISKGNSKVGVLADLPDLLEIARQYRAIDLPGWEFRRMNEAQMRETFGNPAIDRHYQGEDPRRAYTLATGMVTGTMTFEDFVDITVEVRQLGTAYAGEAGAGVETERDVPDSVARDSVVIGSFPVAEPGEVLARQEDMLGKPVTVYEARWAGV</sequence>
<feature type="compositionally biased region" description="Low complexity" evidence="1">
    <location>
        <begin position="9"/>
        <end position="28"/>
    </location>
</feature>
<dbReference type="Gene3D" id="2.170.15.10">
    <property type="entry name" value="Proaerolysin, chain A, domain 3"/>
    <property type="match status" value="1"/>
</dbReference>
<feature type="region of interest" description="Disordered" evidence="1">
    <location>
        <begin position="1"/>
        <end position="28"/>
    </location>
</feature>
<dbReference type="EMBL" id="BAAATL010000016">
    <property type="protein sequence ID" value="GAA2488376.1"/>
    <property type="molecule type" value="Genomic_DNA"/>
</dbReference>
<keyword evidence="3" id="KW-1185">Reference proteome</keyword>